<evidence type="ECO:0000256" key="7">
    <source>
        <dbReference type="ARBA" id="ARBA00022801"/>
    </source>
</evidence>
<evidence type="ECO:0000256" key="14">
    <source>
        <dbReference type="SAM" id="SignalP"/>
    </source>
</evidence>
<dbReference type="PROSITE" id="PS00616">
    <property type="entry name" value="HIS_ACID_PHOSPHAT_1"/>
    <property type="match status" value="1"/>
</dbReference>
<comment type="catalytic activity">
    <reaction evidence="11">
        <text>1D-myo-inositol 1,2,4,5,6-pentakisphosphate + H2O = 1D-myo-inositol 1,2,5,6-tetrakisphosphate + phosphate</text>
        <dbReference type="Rhea" id="RHEA:77115"/>
        <dbReference type="ChEBI" id="CHEBI:15377"/>
        <dbReference type="ChEBI" id="CHEBI:43474"/>
        <dbReference type="ChEBI" id="CHEBI:57798"/>
        <dbReference type="ChEBI" id="CHEBI:195535"/>
        <dbReference type="EC" id="3.1.3.62"/>
    </reaction>
    <physiologicalReaction direction="left-to-right" evidence="11">
        <dbReference type="Rhea" id="RHEA:77116"/>
    </physiologicalReaction>
</comment>
<dbReference type="CDD" id="cd07061">
    <property type="entry name" value="HP_HAP_like"/>
    <property type="match status" value="1"/>
</dbReference>
<dbReference type="OrthoDB" id="6509975at2759"/>
<name>A0A4S2LW61_OPIFE</name>
<comment type="catalytic activity">
    <reaction evidence="12">
        <text>1D-myo-inositol hexakisphosphate + H2O = 1D-myo-inositol 1,2,4,5,6-pentakisphosphate + phosphate</text>
        <dbReference type="Rhea" id="RHEA:16989"/>
        <dbReference type="ChEBI" id="CHEBI:15377"/>
        <dbReference type="ChEBI" id="CHEBI:43474"/>
        <dbReference type="ChEBI" id="CHEBI:57798"/>
        <dbReference type="ChEBI" id="CHEBI:58130"/>
        <dbReference type="EC" id="3.1.3.62"/>
    </reaction>
    <physiologicalReaction direction="left-to-right" evidence="12">
        <dbReference type="Rhea" id="RHEA:16990"/>
    </physiologicalReaction>
</comment>
<dbReference type="AlphaFoldDB" id="A0A4S2LW61"/>
<dbReference type="PANTHER" id="PTHR20963">
    <property type="entry name" value="MULTIPLE INOSITOL POLYPHOSPHATE PHOSPHATASE-RELATED"/>
    <property type="match status" value="1"/>
</dbReference>
<evidence type="ECO:0000256" key="10">
    <source>
        <dbReference type="ARBA" id="ARBA00043668"/>
    </source>
</evidence>
<dbReference type="EMBL" id="SJOL01006402">
    <property type="protein sequence ID" value="TGZ67739.1"/>
    <property type="molecule type" value="Genomic_DNA"/>
</dbReference>
<dbReference type="GO" id="GO:0016020">
    <property type="term" value="C:membrane"/>
    <property type="evidence" value="ECO:0007669"/>
    <property type="project" value="UniProtKB-SubCell"/>
</dbReference>
<comment type="caution">
    <text evidence="15">The sequence shown here is derived from an EMBL/GenBank/DDBJ whole genome shotgun (WGS) entry which is preliminary data.</text>
</comment>
<comment type="similarity">
    <text evidence="2">Belongs to the histidine acid phosphatase family. MINPP1 subfamily.</text>
</comment>
<dbReference type="InterPro" id="IPR033379">
    <property type="entry name" value="Acid_Pase_AS"/>
</dbReference>
<protein>
    <recommendedName>
        <fullName evidence="5">Multiple inositol polyphosphate phosphatase 1</fullName>
        <ecNumber evidence="4">3.1.3.62</ecNumber>
        <ecNumber evidence="3">3.1.3.80</ecNumber>
    </recommendedName>
    <alternativeName>
        <fullName evidence="9">2,3-bisphosphoglycerate 3-phosphatase</fullName>
    </alternativeName>
</protein>
<keyword evidence="7" id="KW-0378">Hydrolase</keyword>
<dbReference type="EMBL" id="SJOL01006402">
    <property type="protein sequence ID" value="TGZ67737.1"/>
    <property type="molecule type" value="Genomic_DNA"/>
</dbReference>
<dbReference type="PANTHER" id="PTHR20963:SF8">
    <property type="entry name" value="MULTIPLE INOSITOL POLYPHOSPHATE PHOSPHATASE 1"/>
    <property type="match status" value="1"/>
</dbReference>
<evidence type="ECO:0000256" key="8">
    <source>
        <dbReference type="ARBA" id="ARBA00023136"/>
    </source>
</evidence>
<comment type="catalytic activity">
    <reaction evidence="10">
        <text>1D-myo-inositol 1,2,5,6-tetrakisphosphate + H2O = 1D-myo-inositol 1,2,6-trisphosphate + phosphate</text>
        <dbReference type="Rhea" id="RHEA:77119"/>
        <dbReference type="ChEBI" id="CHEBI:15377"/>
        <dbReference type="ChEBI" id="CHEBI:43474"/>
        <dbReference type="ChEBI" id="CHEBI:195535"/>
        <dbReference type="ChEBI" id="CHEBI:195537"/>
        <dbReference type="EC" id="3.1.3.62"/>
    </reaction>
    <physiologicalReaction direction="left-to-right" evidence="10">
        <dbReference type="Rhea" id="RHEA:77120"/>
    </physiologicalReaction>
</comment>
<dbReference type="Gene3D" id="3.40.50.1240">
    <property type="entry name" value="Phosphoglycerate mutase-like"/>
    <property type="match status" value="1"/>
</dbReference>
<keyword evidence="6 14" id="KW-0732">Signal</keyword>
<feature type="chain" id="PRO_5036121975" description="Multiple inositol polyphosphate phosphatase 1" evidence="14">
    <location>
        <begin position="23"/>
        <end position="491"/>
    </location>
</feature>
<dbReference type="EMBL" id="SJOL01006402">
    <property type="protein sequence ID" value="TGZ67738.1"/>
    <property type="molecule type" value="Genomic_DNA"/>
</dbReference>
<keyword evidence="16" id="KW-1185">Reference proteome</keyword>
<evidence type="ECO:0000256" key="6">
    <source>
        <dbReference type="ARBA" id="ARBA00022729"/>
    </source>
</evidence>
<proteinExistence type="inferred from homology"/>
<dbReference type="EC" id="3.1.3.62" evidence="4"/>
<evidence type="ECO:0000256" key="4">
    <source>
        <dbReference type="ARBA" id="ARBA00013040"/>
    </source>
</evidence>
<evidence type="ECO:0000313" key="15">
    <source>
        <dbReference type="EMBL" id="TGZ67736.1"/>
    </source>
</evidence>
<dbReference type="GO" id="GO:0052745">
    <property type="term" value="F:inositol phosphate phosphatase activity"/>
    <property type="evidence" value="ECO:0007669"/>
    <property type="project" value="TreeGrafter"/>
</dbReference>
<dbReference type="EMBL" id="SJOL01006402">
    <property type="protein sequence ID" value="TGZ67735.1"/>
    <property type="molecule type" value="Genomic_DNA"/>
</dbReference>
<dbReference type="EMBL" id="SJOL01006402">
    <property type="protein sequence ID" value="TGZ67736.1"/>
    <property type="molecule type" value="Genomic_DNA"/>
</dbReference>
<sequence length="491" mass="55821">MGLMSTSRQLLILLLGVMCVEILDPNEHEKIDPSGFATKTAYRHCGLSSFDDGTLKRLDSCTLVHINAICRHGTRAPSSKDVRRISELRDRLISSQGAVLPSGFHKYPVPFERGTDKALLPRGFEELYSFGRRVRNNNPTWFRRRPNITFYTSSSSRAVLSARSFYHGLFNLTPISAVDAQGIERHLNSMPEGIQTVDNLLRFFEYCKQYQKEIRKNKTALVEYWKFMNGAVVKGVLDEVVSKHHLPKSDFSPADVNVMFLTCGYEVAALSNGQSPWCGFLRAHHQLVMEYLLDLKQYWTKSYGFKLNYIHSCPLIAEIFLQIREAALNYKRSHYNLSHPNLHRASFWFGHAETLLPVIAALGLFNDSVGHDHIQRLYADRFENWLGKIRAHPPTHTMFRTGHIVPFGGNLVLELYHCADAVSPQYIDPLADFFVLPRVNDHTIVWPLGSPVQPPTAESPGAPFAQLSTVLRHLENCMPNVYNDSKHCAPR</sequence>
<reference evidence="15 16" key="1">
    <citation type="journal article" date="2019" name="BMC Genomics">
        <title>New insights from Opisthorchis felineus genome: update on genomics of the epidemiologically important liver flukes.</title>
        <authorList>
            <person name="Ershov N.I."/>
            <person name="Mordvinov V.A."/>
            <person name="Prokhortchouk E.B."/>
            <person name="Pakharukova M.Y."/>
            <person name="Gunbin K.V."/>
            <person name="Ustyantsev K."/>
            <person name="Genaev M.A."/>
            <person name="Blinov A.G."/>
            <person name="Mazur A."/>
            <person name="Boulygina E."/>
            <person name="Tsygankova S."/>
            <person name="Khrameeva E."/>
            <person name="Chekanov N."/>
            <person name="Fan G."/>
            <person name="Xiao A."/>
            <person name="Zhang H."/>
            <person name="Xu X."/>
            <person name="Yang H."/>
            <person name="Solovyev V."/>
            <person name="Lee S.M."/>
            <person name="Liu X."/>
            <person name="Afonnikov D.A."/>
            <person name="Skryabin K.G."/>
        </authorList>
    </citation>
    <scope>NUCLEOTIDE SEQUENCE [LARGE SCALE GENOMIC DNA]</scope>
    <source>
        <strain evidence="15">AK-0245</strain>
        <tissue evidence="15">Whole organism</tissue>
    </source>
</reference>
<gene>
    <name evidence="15" type="ORF">CRM22_004623</name>
</gene>
<evidence type="ECO:0000256" key="1">
    <source>
        <dbReference type="ARBA" id="ARBA00004370"/>
    </source>
</evidence>
<evidence type="ECO:0000313" key="16">
    <source>
        <dbReference type="Proteomes" id="UP000308267"/>
    </source>
</evidence>
<keyword evidence="8" id="KW-0472">Membrane</keyword>
<dbReference type="InterPro" id="IPR000560">
    <property type="entry name" value="His_Pase_clade-2"/>
</dbReference>
<dbReference type="EC" id="3.1.3.80" evidence="3"/>
<dbReference type="InterPro" id="IPR029033">
    <property type="entry name" value="His_PPase_superfam"/>
</dbReference>
<feature type="signal peptide" evidence="14">
    <location>
        <begin position="1"/>
        <end position="22"/>
    </location>
</feature>
<evidence type="ECO:0000256" key="13">
    <source>
        <dbReference type="ARBA" id="ARBA00043832"/>
    </source>
</evidence>
<dbReference type="SUPFAM" id="SSF53254">
    <property type="entry name" value="Phosphoglycerate mutase-like"/>
    <property type="match status" value="1"/>
</dbReference>
<dbReference type="GO" id="GO:0034417">
    <property type="term" value="F:bisphosphoglycerate 3-phosphatase activity"/>
    <property type="evidence" value="ECO:0007669"/>
    <property type="project" value="UniProtKB-EC"/>
</dbReference>
<organism evidence="15 16">
    <name type="scientific">Opisthorchis felineus</name>
    <dbReference type="NCBI Taxonomy" id="147828"/>
    <lineage>
        <taxon>Eukaryota</taxon>
        <taxon>Metazoa</taxon>
        <taxon>Spiralia</taxon>
        <taxon>Lophotrochozoa</taxon>
        <taxon>Platyhelminthes</taxon>
        <taxon>Trematoda</taxon>
        <taxon>Digenea</taxon>
        <taxon>Opisthorchiida</taxon>
        <taxon>Opisthorchiata</taxon>
        <taxon>Opisthorchiidae</taxon>
        <taxon>Opisthorchis</taxon>
    </lineage>
</organism>
<comment type="catalytic activity">
    <reaction evidence="13">
        <text>(2R)-2,3-bisphosphoglycerate + H2O = (2R)-2-phosphoglycerate + phosphate</text>
        <dbReference type="Rhea" id="RHEA:27381"/>
        <dbReference type="ChEBI" id="CHEBI:15377"/>
        <dbReference type="ChEBI" id="CHEBI:43474"/>
        <dbReference type="ChEBI" id="CHEBI:58248"/>
        <dbReference type="ChEBI" id="CHEBI:58289"/>
        <dbReference type="EC" id="3.1.3.80"/>
    </reaction>
    <physiologicalReaction direction="left-to-right" evidence="13">
        <dbReference type="Rhea" id="RHEA:27382"/>
    </physiologicalReaction>
</comment>
<evidence type="ECO:0000256" key="12">
    <source>
        <dbReference type="ARBA" id="ARBA00043691"/>
    </source>
</evidence>
<evidence type="ECO:0000256" key="2">
    <source>
        <dbReference type="ARBA" id="ARBA00008422"/>
    </source>
</evidence>
<dbReference type="Proteomes" id="UP000308267">
    <property type="component" value="Unassembled WGS sequence"/>
</dbReference>
<dbReference type="GO" id="GO:0003993">
    <property type="term" value="F:acid phosphatase activity"/>
    <property type="evidence" value="ECO:0007669"/>
    <property type="project" value="TreeGrafter"/>
</dbReference>
<dbReference type="STRING" id="147828.A0A4S2LW61"/>
<comment type="subcellular location">
    <subcellularLocation>
        <location evidence="1">Membrane</location>
    </subcellularLocation>
</comment>
<evidence type="ECO:0000256" key="3">
    <source>
        <dbReference type="ARBA" id="ARBA00012976"/>
    </source>
</evidence>
<dbReference type="Pfam" id="PF00328">
    <property type="entry name" value="His_Phos_2"/>
    <property type="match status" value="1"/>
</dbReference>
<accession>A0A4S2LW61</accession>
<evidence type="ECO:0000256" key="5">
    <source>
        <dbReference type="ARBA" id="ARBA00018097"/>
    </source>
</evidence>
<evidence type="ECO:0000256" key="9">
    <source>
        <dbReference type="ARBA" id="ARBA00031642"/>
    </source>
</evidence>
<evidence type="ECO:0000256" key="11">
    <source>
        <dbReference type="ARBA" id="ARBA00043671"/>
    </source>
</evidence>